<keyword evidence="3 6" id="KW-0489">Methyltransferase</keyword>
<name>A0A917KHZ4_9BACL</name>
<dbReference type="InterPro" id="IPR000878">
    <property type="entry name" value="4pyrrol_Mease"/>
</dbReference>
<dbReference type="PIRSF" id="PIRSF005917">
    <property type="entry name" value="MTase_YraL"/>
    <property type="match status" value="1"/>
</dbReference>
<keyword evidence="2 6" id="KW-0698">rRNA processing</keyword>
<feature type="domain" description="Tetrapyrrole methylase" evidence="7">
    <location>
        <begin position="14"/>
        <end position="212"/>
    </location>
</feature>
<evidence type="ECO:0000313" key="9">
    <source>
        <dbReference type="Proteomes" id="UP000637695"/>
    </source>
</evidence>
<comment type="catalytic activity">
    <reaction evidence="6">
        <text>cytidine(1402) in 16S rRNA + S-adenosyl-L-methionine = 2'-O-methylcytidine(1402) in 16S rRNA + S-adenosyl-L-homocysteine + H(+)</text>
        <dbReference type="Rhea" id="RHEA:42924"/>
        <dbReference type="Rhea" id="RHEA-COMP:10285"/>
        <dbReference type="Rhea" id="RHEA-COMP:10286"/>
        <dbReference type="ChEBI" id="CHEBI:15378"/>
        <dbReference type="ChEBI" id="CHEBI:57856"/>
        <dbReference type="ChEBI" id="CHEBI:59789"/>
        <dbReference type="ChEBI" id="CHEBI:74495"/>
        <dbReference type="ChEBI" id="CHEBI:82748"/>
        <dbReference type="EC" id="2.1.1.198"/>
    </reaction>
</comment>
<comment type="similarity">
    <text evidence="6">Belongs to the methyltransferase superfamily. RsmI family.</text>
</comment>
<keyword evidence="9" id="KW-1185">Reference proteome</keyword>
<evidence type="ECO:0000256" key="3">
    <source>
        <dbReference type="ARBA" id="ARBA00022603"/>
    </source>
</evidence>
<dbReference type="PANTHER" id="PTHR46111:SF1">
    <property type="entry name" value="RIBOSOMAL RNA SMALL SUBUNIT METHYLTRANSFERASE I"/>
    <property type="match status" value="1"/>
</dbReference>
<dbReference type="SUPFAM" id="SSF53790">
    <property type="entry name" value="Tetrapyrrole methylase"/>
    <property type="match status" value="1"/>
</dbReference>
<keyword evidence="4 6" id="KW-0808">Transferase</keyword>
<protein>
    <recommendedName>
        <fullName evidence="6">Ribosomal RNA small subunit methyltransferase I</fullName>
        <ecNumber evidence="6">2.1.1.198</ecNumber>
    </recommendedName>
    <alternativeName>
        <fullName evidence="6">16S rRNA 2'-O-ribose C1402 methyltransferase</fullName>
    </alternativeName>
    <alternativeName>
        <fullName evidence="6">rRNA (cytidine-2'-O-)-methyltransferase RsmI</fullName>
    </alternativeName>
</protein>
<dbReference type="Proteomes" id="UP000637695">
    <property type="component" value="Unassembled WGS sequence"/>
</dbReference>
<dbReference type="InterPro" id="IPR008189">
    <property type="entry name" value="rRNA_ssu_MeTfrase_I"/>
</dbReference>
<accession>A0A917KHZ4</accession>
<dbReference type="PANTHER" id="PTHR46111">
    <property type="entry name" value="RIBOSOMAL RNA SMALL SUBUNIT METHYLTRANSFERASE I"/>
    <property type="match status" value="1"/>
</dbReference>
<proteinExistence type="inferred from homology"/>
<dbReference type="HAMAP" id="MF_01877">
    <property type="entry name" value="16SrRNA_methyltr_I"/>
    <property type="match status" value="1"/>
</dbReference>
<evidence type="ECO:0000313" key="8">
    <source>
        <dbReference type="EMBL" id="GGJ13147.1"/>
    </source>
</evidence>
<comment type="function">
    <text evidence="6">Catalyzes the 2'-O-methylation of the ribose of cytidine 1402 (C1402) in 16S rRNA.</text>
</comment>
<evidence type="ECO:0000259" key="7">
    <source>
        <dbReference type="Pfam" id="PF00590"/>
    </source>
</evidence>
<comment type="caution">
    <text evidence="8">The sequence shown here is derived from an EMBL/GenBank/DDBJ whole genome shotgun (WGS) entry which is preliminary data.</text>
</comment>
<reference evidence="8" key="2">
    <citation type="submission" date="2020-09" db="EMBL/GenBank/DDBJ databases">
        <authorList>
            <person name="Sun Q."/>
            <person name="Ohkuma M."/>
        </authorList>
    </citation>
    <scope>NUCLEOTIDE SEQUENCE</scope>
    <source>
        <strain evidence="8">JCM 18487</strain>
    </source>
</reference>
<dbReference type="Gene3D" id="3.40.1010.10">
    <property type="entry name" value="Cobalt-precorrin-4 Transmethylase, Domain 1"/>
    <property type="match status" value="1"/>
</dbReference>
<dbReference type="FunFam" id="3.30.950.10:FF:000002">
    <property type="entry name" value="Ribosomal RNA small subunit methyltransferase I"/>
    <property type="match status" value="1"/>
</dbReference>
<evidence type="ECO:0000256" key="5">
    <source>
        <dbReference type="ARBA" id="ARBA00022691"/>
    </source>
</evidence>
<dbReference type="GO" id="GO:0070677">
    <property type="term" value="F:rRNA (cytosine-2'-O-)-methyltransferase activity"/>
    <property type="evidence" value="ECO:0007669"/>
    <property type="project" value="UniProtKB-UniRule"/>
</dbReference>
<reference evidence="8" key="1">
    <citation type="journal article" date="2014" name="Int. J. Syst. Evol. Microbiol.">
        <title>Complete genome sequence of Corynebacterium casei LMG S-19264T (=DSM 44701T), isolated from a smear-ripened cheese.</title>
        <authorList>
            <consortium name="US DOE Joint Genome Institute (JGI-PGF)"/>
            <person name="Walter F."/>
            <person name="Albersmeier A."/>
            <person name="Kalinowski J."/>
            <person name="Ruckert C."/>
        </authorList>
    </citation>
    <scope>NUCLEOTIDE SEQUENCE</scope>
    <source>
        <strain evidence="8">JCM 18487</strain>
    </source>
</reference>
<keyword evidence="1 6" id="KW-0963">Cytoplasm</keyword>
<dbReference type="EMBL" id="BMOY01000050">
    <property type="protein sequence ID" value="GGJ13147.1"/>
    <property type="molecule type" value="Genomic_DNA"/>
</dbReference>
<dbReference type="Pfam" id="PF00590">
    <property type="entry name" value="TP_methylase"/>
    <property type="match status" value="1"/>
</dbReference>
<dbReference type="AlphaFoldDB" id="A0A917KHZ4"/>
<dbReference type="GO" id="GO:0005737">
    <property type="term" value="C:cytoplasm"/>
    <property type="evidence" value="ECO:0007669"/>
    <property type="project" value="UniProtKB-SubCell"/>
</dbReference>
<keyword evidence="5 6" id="KW-0949">S-adenosyl-L-methionine</keyword>
<evidence type="ECO:0000256" key="6">
    <source>
        <dbReference type="HAMAP-Rule" id="MF_01877"/>
    </source>
</evidence>
<evidence type="ECO:0000256" key="2">
    <source>
        <dbReference type="ARBA" id="ARBA00022552"/>
    </source>
</evidence>
<sequence length="313" mass="32884">MLRIRRSTAGGPCLYVCSTPIGNLEDCSFRLLSTLRQADIIAAEDTRQALKLMQRHDIRGPRLVSYHEHNQALRTAEFVRWWQEGKRIALVCDAGTPGVSDPGAGAVAAAVAHGVPVIPIPGPSAVLAALVASGLPVQPFLFYGFLPRELAALRQVFARLDALPATLVFYESPHRLPRTLRCLAEVWPAREVVLAKELTKVHETFISGTPAEVLAYLEGDPPRGEYVLLVGPPAPGAAAGAAGAAGVSGAAGAASFAGTSNATGDPLAHAAALVRQRMAAGLSHAEAVRQVAAETGVRRKPLYQATLPQAPAP</sequence>
<comment type="subcellular location">
    <subcellularLocation>
        <location evidence="6">Cytoplasm</location>
    </subcellularLocation>
</comment>
<organism evidence="8 9">
    <name type="scientific">Alicyclobacillus cellulosilyticus</name>
    <dbReference type="NCBI Taxonomy" id="1003997"/>
    <lineage>
        <taxon>Bacteria</taxon>
        <taxon>Bacillati</taxon>
        <taxon>Bacillota</taxon>
        <taxon>Bacilli</taxon>
        <taxon>Bacillales</taxon>
        <taxon>Alicyclobacillaceae</taxon>
        <taxon>Alicyclobacillus</taxon>
    </lineage>
</organism>
<dbReference type="InterPro" id="IPR035996">
    <property type="entry name" value="4pyrrol_Methylase_sf"/>
</dbReference>
<evidence type="ECO:0000256" key="4">
    <source>
        <dbReference type="ARBA" id="ARBA00022679"/>
    </source>
</evidence>
<dbReference type="EC" id="2.1.1.198" evidence="6"/>
<dbReference type="InterPro" id="IPR014777">
    <property type="entry name" value="4pyrrole_Mease_sub1"/>
</dbReference>
<gene>
    <name evidence="6" type="primary">rsmI</name>
    <name evidence="8" type="ORF">GCM10010885_23050</name>
</gene>
<evidence type="ECO:0000256" key="1">
    <source>
        <dbReference type="ARBA" id="ARBA00022490"/>
    </source>
</evidence>
<dbReference type="Gene3D" id="3.30.950.10">
    <property type="entry name" value="Methyltransferase, Cobalt-precorrin-4 Transmethylase, Domain 2"/>
    <property type="match status" value="1"/>
</dbReference>
<dbReference type="CDD" id="cd11648">
    <property type="entry name" value="RsmI"/>
    <property type="match status" value="1"/>
</dbReference>
<dbReference type="NCBIfam" id="TIGR00096">
    <property type="entry name" value="16S rRNA (cytidine(1402)-2'-O)-methyltransferase"/>
    <property type="match status" value="1"/>
</dbReference>
<dbReference type="InterPro" id="IPR014776">
    <property type="entry name" value="4pyrrole_Mease_sub2"/>
</dbReference>